<reference evidence="5 6" key="1">
    <citation type="submission" date="2022-10" db="EMBL/GenBank/DDBJ databases">
        <title>The complete genomes of actinobacterial strains from the NBC collection.</title>
        <authorList>
            <person name="Joergensen T.S."/>
            <person name="Alvarez Arevalo M."/>
            <person name="Sterndorff E.B."/>
            <person name="Faurdal D."/>
            <person name="Vuksanovic O."/>
            <person name="Mourched A.-S."/>
            <person name="Charusanti P."/>
            <person name="Shaw S."/>
            <person name="Blin K."/>
            <person name="Weber T."/>
        </authorList>
    </citation>
    <scope>NUCLEOTIDE SEQUENCE [LARGE SCALE GENOMIC DNA]</scope>
    <source>
        <strain evidence="5 6">NBC_01413</strain>
    </source>
</reference>
<evidence type="ECO:0000313" key="5">
    <source>
        <dbReference type="EMBL" id="WTY37216.1"/>
    </source>
</evidence>
<dbReference type="Gene3D" id="1.10.10.10">
    <property type="entry name" value="Winged helix-like DNA-binding domain superfamily/Winged helix DNA-binding domain"/>
    <property type="match status" value="1"/>
</dbReference>
<feature type="domain" description="HTH hxlR-type" evidence="4">
    <location>
        <begin position="23"/>
        <end position="121"/>
    </location>
</feature>
<proteinExistence type="predicted"/>
<evidence type="ECO:0000256" key="2">
    <source>
        <dbReference type="ARBA" id="ARBA00023125"/>
    </source>
</evidence>
<evidence type="ECO:0000313" key="6">
    <source>
        <dbReference type="Proteomes" id="UP001621418"/>
    </source>
</evidence>
<name>A0ABZ1NBA3_9NOCA</name>
<evidence type="ECO:0000256" key="1">
    <source>
        <dbReference type="ARBA" id="ARBA00023015"/>
    </source>
</evidence>
<dbReference type="RefSeq" id="WP_405149252.1">
    <property type="nucleotide sequence ID" value="NZ_CP109527.1"/>
</dbReference>
<dbReference type="PANTHER" id="PTHR33204:SF37">
    <property type="entry name" value="HTH-TYPE TRANSCRIPTIONAL REGULATOR YODB"/>
    <property type="match status" value="1"/>
</dbReference>
<dbReference type="PROSITE" id="PS51118">
    <property type="entry name" value="HTH_HXLR"/>
    <property type="match status" value="1"/>
</dbReference>
<dbReference type="PANTHER" id="PTHR33204">
    <property type="entry name" value="TRANSCRIPTIONAL REGULATOR, MARR FAMILY"/>
    <property type="match status" value="1"/>
</dbReference>
<accession>A0ABZ1NBA3</accession>
<dbReference type="Proteomes" id="UP001621418">
    <property type="component" value="Chromosome"/>
</dbReference>
<dbReference type="Pfam" id="PF01638">
    <property type="entry name" value="HxlR"/>
    <property type="match status" value="1"/>
</dbReference>
<protein>
    <submittedName>
        <fullName evidence="5">Helix-turn-helix transcriptional regulator</fullName>
    </submittedName>
</protein>
<keyword evidence="1" id="KW-0805">Transcription regulation</keyword>
<dbReference type="InterPro" id="IPR036388">
    <property type="entry name" value="WH-like_DNA-bd_sf"/>
</dbReference>
<keyword evidence="6" id="KW-1185">Reference proteome</keyword>
<gene>
    <name evidence="5" type="ORF">OG308_04900</name>
</gene>
<organism evidence="5 6">
    <name type="scientific">Nocardia salmonicida</name>
    <dbReference type="NCBI Taxonomy" id="53431"/>
    <lineage>
        <taxon>Bacteria</taxon>
        <taxon>Bacillati</taxon>
        <taxon>Actinomycetota</taxon>
        <taxon>Actinomycetes</taxon>
        <taxon>Mycobacteriales</taxon>
        <taxon>Nocardiaceae</taxon>
        <taxon>Nocardia</taxon>
    </lineage>
</organism>
<evidence type="ECO:0000259" key="4">
    <source>
        <dbReference type="PROSITE" id="PS51118"/>
    </source>
</evidence>
<dbReference type="InterPro" id="IPR036390">
    <property type="entry name" value="WH_DNA-bd_sf"/>
</dbReference>
<sequence>MTVGVPDSEQTPVRRRDVFDKDCPARTILDKVTSRWGVLILAALRDGPMRYHVLRDRIGGISEKMLSQNLRTFTEYGLTERTVEPTVPPRVSYALTPMGHEVADKLHGLLEWVSIRAEEIVALAYKSDGDGLDVC</sequence>
<keyword evidence="2" id="KW-0238">DNA-binding</keyword>
<dbReference type="InterPro" id="IPR002577">
    <property type="entry name" value="HTH_HxlR"/>
</dbReference>
<dbReference type="EMBL" id="CP109527">
    <property type="protein sequence ID" value="WTY37216.1"/>
    <property type="molecule type" value="Genomic_DNA"/>
</dbReference>
<dbReference type="SUPFAM" id="SSF46785">
    <property type="entry name" value="Winged helix' DNA-binding domain"/>
    <property type="match status" value="1"/>
</dbReference>
<evidence type="ECO:0000256" key="3">
    <source>
        <dbReference type="ARBA" id="ARBA00023163"/>
    </source>
</evidence>
<keyword evidence="3" id="KW-0804">Transcription</keyword>